<proteinExistence type="predicted"/>
<accession>A0A2P2R0T7</accession>
<evidence type="ECO:0000313" key="1">
    <source>
        <dbReference type="EMBL" id="MBX72872.1"/>
    </source>
</evidence>
<organism evidence="1">
    <name type="scientific">Rhizophora mucronata</name>
    <name type="common">Asiatic mangrove</name>
    <dbReference type="NCBI Taxonomy" id="61149"/>
    <lineage>
        <taxon>Eukaryota</taxon>
        <taxon>Viridiplantae</taxon>
        <taxon>Streptophyta</taxon>
        <taxon>Embryophyta</taxon>
        <taxon>Tracheophyta</taxon>
        <taxon>Spermatophyta</taxon>
        <taxon>Magnoliopsida</taxon>
        <taxon>eudicotyledons</taxon>
        <taxon>Gunneridae</taxon>
        <taxon>Pentapetalae</taxon>
        <taxon>rosids</taxon>
        <taxon>fabids</taxon>
        <taxon>Malpighiales</taxon>
        <taxon>Rhizophoraceae</taxon>
        <taxon>Rhizophora</taxon>
    </lineage>
</organism>
<dbReference type="EMBL" id="GGEC01092388">
    <property type="protein sequence ID" value="MBX72872.1"/>
    <property type="molecule type" value="Transcribed_RNA"/>
</dbReference>
<protein>
    <submittedName>
        <fullName evidence="1">Uncharacterized protein</fullName>
    </submittedName>
</protein>
<name>A0A2P2R0T7_RHIMU</name>
<sequence>MLKYSMDSLLCGLKFCLSLIFFLNTCPLCLKLTLSFNGLKFHYGLLLLLL</sequence>
<dbReference type="AlphaFoldDB" id="A0A2P2R0T7"/>
<reference evidence="1" key="1">
    <citation type="submission" date="2018-02" db="EMBL/GenBank/DDBJ databases">
        <title>Rhizophora mucronata_Transcriptome.</title>
        <authorList>
            <person name="Meera S.P."/>
            <person name="Sreeshan A."/>
            <person name="Augustine A."/>
        </authorList>
    </citation>
    <scope>NUCLEOTIDE SEQUENCE</scope>
    <source>
        <tissue evidence="1">Leaf</tissue>
    </source>
</reference>